<evidence type="ECO:0000313" key="3">
    <source>
        <dbReference type="EMBL" id="OXM13880.1"/>
    </source>
</evidence>
<keyword evidence="2" id="KW-0378">Hydrolase</keyword>
<gene>
    <name evidence="3" type="ORF">CGZ75_12760</name>
</gene>
<protein>
    <submittedName>
        <fullName evidence="3">Thioesterase</fullName>
    </submittedName>
</protein>
<dbReference type="InterPro" id="IPR006684">
    <property type="entry name" value="YbgC/YbaW"/>
</dbReference>
<dbReference type="RefSeq" id="WP_089524707.1">
    <property type="nucleotide sequence ID" value="NZ_NMUQ01000002.1"/>
</dbReference>
<dbReference type="SUPFAM" id="SSF54637">
    <property type="entry name" value="Thioesterase/thiol ester dehydrase-isomerase"/>
    <property type="match status" value="1"/>
</dbReference>
<dbReference type="EMBL" id="NMUQ01000002">
    <property type="protein sequence ID" value="OXM13880.1"/>
    <property type="molecule type" value="Genomic_DNA"/>
</dbReference>
<comment type="caution">
    <text evidence="3">The sequence shown here is derived from an EMBL/GenBank/DDBJ whole genome shotgun (WGS) entry which is preliminary data.</text>
</comment>
<evidence type="ECO:0000256" key="2">
    <source>
        <dbReference type="ARBA" id="ARBA00022801"/>
    </source>
</evidence>
<reference evidence="3 4" key="1">
    <citation type="submission" date="2017-07" db="EMBL/GenBank/DDBJ databases">
        <title>Paenibacillus herberti R33 genome sequencing and assembly.</title>
        <authorList>
            <person name="Su W."/>
        </authorList>
    </citation>
    <scope>NUCLEOTIDE SEQUENCE [LARGE SCALE GENOMIC DNA]</scope>
    <source>
        <strain evidence="3 4">R33</strain>
    </source>
</reference>
<dbReference type="AlphaFoldDB" id="A0A229NVK8"/>
<dbReference type="Pfam" id="PF13279">
    <property type="entry name" value="4HBT_2"/>
    <property type="match status" value="1"/>
</dbReference>
<dbReference type="InterPro" id="IPR050563">
    <property type="entry name" value="4-hydroxybenzoyl-CoA_TE"/>
</dbReference>
<accession>A0A229NVK8</accession>
<proteinExistence type="inferred from homology"/>
<keyword evidence="4" id="KW-1185">Reference proteome</keyword>
<dbReference type="Gene3D" id="3.10.129.10">
    <property type="entry name" value="Hotdog Thioesterase"/>
    <property type="match status" value="1"/>
</dbReference>
<dbReference type="Proteomes" id="UP000215145">
    <property type="component" value="Unassembled WGS sequence"/>
</dbReference>
<dbReference type="CDD" id="cd00586">
    <property type="entry name" value="4HBT"/>
    <property type="match status" value="1"/>
</dbReference>
<dbReference type="InterPro" id="IPR029069">
    <property type="entry name" value="HotDog_dom_sf"/>
</dbReference>
<organism evidence="3 4">
    <name type="scientific">Paenibacillus herberti</name>
    <dbReference type="NCBI Taxonomy" id="1619309"/>
    <lineage>
        <taxon>Bacteria</taxon>
        <taxon>Bacillati</taxon>
        <taxon>Bacillota</taxon>
        <taxon>Bacilli</taxon>
        <taxon>Bacillales</taxon>
        <taxon>Paenibacillaceae</taxon>
        <taxon>Paenibacillus</taxon>
    </lineage>
</organism>
<dbReference type="GO" id="GO:0047617">
    <property type="term" value="F:fatty acyl-CoA hydrolase activity"/>
    <property type="evidence" value="ECO:0007669"/>
    <property type="project" value="TreeGrafter"/>
</dbReference>
<dbReference type="PANTHER" id="PTHR31793">
    <property type="entry name" value="4-HYDROXYBENZOYL-COA THIOESTERASE FAMILY MEMBER"/>
    <property type="match status" value="1"/>
</dbReference>
<dbReference type="PIRSF" id="PIRSF003230">
    <property type="entry name" value="YbgC"/>
    <property type="match status" value="1"/>
</dbReference>
<dbReference type="PANTHER" id="PTHR31793:SF24">
    <property type="entry name" value="LONG-CHAIN ACYL-COA THIOESTERASE FADM"/>
    <property type="match status" value="1"/>
</dbReference>
<sequence length="154" mass="17763">MSKGEFMGPDRQAWLDSFQFSIPLKIRYCETDMLGHVNNVSYFMYFEQGRIEYFENLNLTEDLFSDKTVSVVADLECQYLAQIYLKDKLRLHVKIARLGRSSIDIHYALTVEDQLKAAGRGAVVLIDTASGRSTEIPEQAREAIRQYEGRQLEQ</sequence>
<name>A0A229NVK8_9BACL</name>
<evidence type="ECO:0000313" key="4">
    <source>
        <dbReference type="Proteomes" id="UP000215145"/>
    </source>
</evidence>
<dbReference type="OrthoDB" id="9799036at2"/>
<comment type="similarity">
    <text evidence="1">Belongs to the 4-hydroxybenzoyl-CoA thioesterase family.</text>
</comment>
<evidence type="ECO:0000256" key="1">
    <source>
        <dbReference type="ARBA" id="ARBA00005953"/>
    </source>
</evidence>